<evidence type="ECO:0000313" key="2">
    <source>
        <dbReference type="EMBL" id="RPA88684.1"/>
    </source>
</evidence>
<evidence type="ECO:0000313" key="3">
    <source>
        <dbReference type="Proteomes" id="UP000276215"/>
    </source>
</evidence>
<organism evidence="2 3">
    <name type="scientific">Choiromyces venosus 120613-1</name>
    <dbReference type="NCBI Taxonomy" id="1336337"/>
    <lineage>
        <taxon>Eukaryota</taxon>
        <taxon>Fungi</taxon>
        <taxon>Dikarya</taxon>
        <taxon>Ascomycota</taxon>
        <taxon>Pezizomycotina</taxon>
        <taxon>Pezizomycetes</taxon>
        <taxon>Pezizales</taxon>
        <taxon>Tuberaceae</taxon>
        <taxon>Choiromyces</taxon>
    </lineage>
</organism>
<gene>
    <name evidence="2" type="ORF">L873DRAFT_1905938</name>
</gene>
<dbReference type="EMBL" id="ML120714">
    <property type="protein sequence ID" value="RPA88684.1"/>
    <property type="molecule type" value="Genomic_DNA"/>
</dbReference>
<accession>A0A3N4J480</accession>
<proteinExistence type="predicted"/>
<sequence length="99" mass="10825">MGSLHRHIHYTSSAPGSTPTNDSRGCKMVFTPSIKYLLIKTATASAYNCYLLLSEVAKLIGVKASDHTLGCIFHSQGYNCHVPKVKPFLSAAAKQKWLD</sequence>
<dbReference type="AlphaFoldDB" id="A0A3N4J480"/>
<dbReference type="Proteomes" id="UP000276215">
    <property type="component" value="Unassembled WGS sequence"/>
</dbReference>
<name>A0A3N4J480_9PEZI</name>
<keyword evidence="3" id="KW-1185">Reference proteome</keyword>
<feature type="region of interest" description="Disordered" evidence="1">
    <location>
        <begin position="1"/>
        <end position="22"/>
    </location>
</feature>
<feature type="compositionally biased region" description="Polar residues" evidence="1">
    <location>
        <begin position="10"/>
        <end position="22"/>
    </location>
</feature>
<reference evidence="2 3" key="1">
    <citation type="journal article" date="2018" name="Nat. Ecol. Evol.">
        <title>Pezizomycetes genomes reveal the molecular basis of ectomycorrhizal truffle lifestyle.</title>
        <authorList>
            <person name="Murat C."/>
            <person name="Payen T."/>
            <person name="Noel B."/>
            <person name="Kuo A."/>
            <person name="Morin E."/>
            <person name="Chen J."/>
            <person name="Kohler A."/>
            <person name="Krizsan K."/>
            <person name="Balestrini R."/>
            <person name="Da Silva C."/>
            <person name="Montanini B."/>
            <person name="Hainaut M."/>
            <person name="Levati E."/>
            <person name="Barry K.W."/>
            <person name="Belfiori B."/>
            <person name="Cichocki N."/>
            <person name="Clum A."/>
            <person name="Dockter R.B."/>
            <person name="Fauchery L."/>
            <person name="Guy J."/>
            <person name="Iotti M."/>
            <person name="Le Tacon F."/>
            <person name="Lindquist E.A."/>
            <person name="Lipzen A."/>
            <person name="Malagnac F."/>
            <person name="Mello A."/>
            <person name="Molinier V."/>
            <person name="Miyauchi S."/>
            <person name="Poulain J."/>
            <person name="Riccioni C."/>
            <person name="Rubini A."/>
            <person name="Sitrit Y."/>
            <person name="Splivallo R."/>
            <person name="Traeger S."/>
            <person name="Wang M."/>
            <person name="Zifcakova L."/>
            <person name="Wipf D."/>
            <person name="Zambonelli A."/>
            <person name="Paolocci F."/>
            <person name="Nowrousian M."/>
            <person name="Ottonello S."/>
            <person name="Baldrian P."/>
            <person name="Spatafora J.W."/>
            <person name="Henrissat B."/>
            <person name="Nagy L.G."/>
            <person name="Aury J.M."/>
            <person name="Wincker P."/>
            <person name="Grigoriev I.V."/>
            <person name="Bonfante P."/>
            <person name="Martin F.M."/>
        </authorList>
    </citation>
    <scope>NUCLEOTIDE SEQUENCE [LARGE SCALE GENOMIC DNA]</scope>
    <source>
        <strain evidence="2 3">120613-1</strain>
    </source>
</reference>
<protein>
    <submittedName>
        <fullName evidence="2">Uncharacterized protein</fullName>
    </submittedName>
</protein>
<evidence type="ECO:0000256" key="1">
    <source>
        <dbReference type="SAM" id="MobiDB-lite"/>
    </source>
</evidence>